<evidence type="ECO:0000256" key="1">
    <source>
        <dbReference type="SAM" id="MobiDB-lite"/>
    </source>
</evidence>
<keyword evidence="3" id="KW-1185">Reference proteome</keyword>
<evidence type="ECO:0000313" key="2">
    <source>
        <dbReference type="EMBL" id="KAK6293964.1"/>
    </source>
</evidence>
<reference evidence="2 3" key="1">
    <citation type="submission" date="2021-04" db="EMBL/GenBank/DDBJ databases">
        <authorList>
            <person name="De Guttry C."/>
            <person name="Zahm M."/>
            <person name="Klopp C."/>
            <person name="Cabau C."/>
            <person name="Louis A."/>
            <person name="Berthelot C."/>
            <person name="Parey E."/>
            <person name="Roest Crollius H."/>
            <person name="Montfort J."/>
            <person name="Robinson-Rechavi M."/>
            <person name="Bucao C."/>
            <person name="Bouchez O."/>
            <person name="Gislard M."/>
            <person name="Lluch J."/>
            <person name="Milhes M."/>
            <person name="Lampietro C."/>
            <person name="Lopez Roques C."/>
            <person name="Donnadieu C."/>
            <person name="Braasch I."/>
            <person name="Desvignes T."/>
            <person name="Postlethwait J."/>
            <person name="Bobe J."/>
            <person name="Wedekind C."/>
            <person name="Guiguen Y."/>
        </authorList>
    </citation>
    <scope>NUCLEOTIDE SEQUENCE [LARGE SCALE GENOMIC DNA]</scope>
    <source>
        <strain evidence="2">Cs_M1</strain>
        <tissue evidence="2">Blood</tissue>
    </source>
</reference>
<name>A0AAN8KFW6_9TELE</name>
<gene>
    <name evidence="2" type="ORF">J4Q44_G00347940</name>
</gene>
<comment type="caution">
    <text evidence="2">The sequence shown here is derived from an EMBL/GenBank/DDBJ whole genome shotgun (WGS) entry which is preliminary data.</text>
</comment>
<evidence type="ECO:0000313" key="3">
    <source>
        <dbReference type="Proteomes" id="UP001356427"/>
    </source>
</evidence>
<protein>
    <submittedName>
        <fullName evidence="2">Uncharacterized protein</fullName>
    </submittedName>
</protein>
<dbReference type="EMBL" id="JAGTTL010000035">
    <property type="protein sequence ID" value="KAK6293964.1"/>
    <property type="molecule type" value="Genomic_DNA"/>
</dbReference>
<accession>A0AAN8KFW6</accession>
<feature type="region of interest" description="Disordered" evidence="1">
    <location>
        <begin position="1"/>
        <end position="32"/>
    </location>
</feature>
<dbReference type="AlphaFoldDB" id="A0AAN8KFW6"/>
<dbReference type="Proteomes" id="UP001356427">
    <property type="component" value="Unassembled WGS sequence"/>
</dbReference>
<organism evidence="2 3">
    <name type="scientific">Coregonus suidteri</name>
    <dbReference type="NCBI Taxonomy" id="861788"/>
    <lineage>
        <taxon>Eukaryota</taxon>
        <taxon>Metazoa</taxon>
        <taxon>Chordata</taxon>
        <taxon>Craniata</taxon>
        <taxon>Vertebrata</taxon>
        <taxon>Euteleostomi</taxon>
        <taxon>Actinopterygii</taxon>
        <taxon>Neopterygii</taxon>
        <taxon>Teleostei</taxon>
        <taxon>Protacanthopterygii</taxon>
        <taxon>Salmoniformes</taxon>
        <taxon>Salmonidae</taxon>
        <taxon>Coregoninae</taxon>
        <taxon>Coregonus</taxon>
    </lineage>
</organism>
<feature type="non-terminal residue" evidence="2">
    <location>
        <position position="1"/>
    </location>
</feature>
<proteinExistence type="predicted"/>
<sequence length="101" mass="11289">WRHCHAAVSQCLPSSTPRTVPPQRDRPGWGTPKNHSEFRGLLLFQSVCSDISAATMTSWCLLLFLSLQSSSPEDRGWMWESSSPEPLRKTCIASGLVDMKN</sequence>